<accession>A0A1M6IAQ6</accession>
<gene>
    <name evidence="4" type="ORF">SAMN02745216_01409</name>
</gene>
<dbReference type="Gene3D" id="3.10.50.40">
    <property type="match status" value="1"/>
</dbReference>
<feature type="domain" description="PpiC" evidence="3">
    <location>
        <begin position="187"/>
        <end position="292"/>
    </location>
</feature>
<sequence length="340" mass="37498">MFGTCLHTEEYAGMPGGVIRFVCILFLSALLFFFLSPVHGMAEPGKVLARVNGVNIYGWQITLAESLLFGSRNPHVHTESQTLKQEILKNVIDMEVLFQDAQKRGIEPDKRLVDGFVWNYKASFPSLAEYQSALRGMNATEREIAALAGRIVIMGACIEERYGALLTPTEAEAQKYYDENPSDFVLPRALRVRHILIKKDAAKGVDGKTAKARAQQVLARAKKGGEAFAAIAREASEGPEKDQGGDMGYVSEGALKNTELEPLEKIILKLQPGEIGNLVETDIGYHIVKALDERPESITPFETVKERLISALQKKKMVEALNQLASELKPGFDIEVLANP</sequence>
<evidence type="ECO:0000313" key="5">
    <source>
        <dbReference type="Proteomes" id="UP000183994"/>
    </source>
</evidence>
<dbReference type="Proteomes" id="UP000183994">
    <property type="component" value="Unassembled WGS sequence"/>
</dbReference>
<protein>
    <submittedName>
        <fullName evidence="4">Peptidyl-prolyl cis-trans isomerase C</fullName>
    </submittedName>
</protein>
<keyword evidence="2" id="KW-0472">Membrane</keyword>
<dbReference type="SUPFAM" id="SSF54534">
    <property type="entry name" value="FKBP-like"/>
    <property type="match status" value="1"/>
</dbReference>
<keyword evidence="1 4" id="KW-0413">Isomerase</keyword>
<feature type="transmembrane region" description="Helical" evidence="2">
    <location>
        <begin position="18"/>
        <end position="36"/>
    </location>
</feature>
<dbReference type="AlphaFoldDB" id="A0A1M6IAQ6"/>
<dbReference type="InterPro" id="IPR046357">
    <property type="entry name" value="PPIase_dom_sf"/>
</dbReference>
<dbReference type="InterPro" id="IPR027304">
    <property type="entry name" value="Trigger_fact/SurA_dom_sf"/>
</dbReference>
<organism evidence="4 5">
    <name type="scientific">Desulfatibacillum alkenivorans DSM 16219</name>
    <dbReference type="NCBI Taxonomy" id="1121393"/>
    <lineage>
        <taxon>Bacteria</taxon>
        <taxon>Pseudomonadati</taxon>
        <taxon>Thermodesulfobacteriota</taxon>
        <taxon>Desulfobacteria</taxon>
        <taxon>Desulfobacterales</taxon>
        <taxon>Desulfatibacillaceae</taxon>
        <taxon>Desulfatibacillum</taxon>
    </lineage>
</organism>
<reference evidence="5" key="1">
    <citation type="submission" date="2016-11" db="EMBL/GenBank/DDBJ databases">
        <authorList>
            <person name="Varghese N."/>
            <person name="Submissions S."/>
        </authorList>
    </citation>
    <scope>NUCLEOTIDE SEQUENCE [LARGE SCALE GENOMIC DNA]</scope>
    <source>
        <strain evidence="5">DSM 16219</strain>
    </source>
</reference>
<name>A0A1M6IAQ6_9BACT</name>
<dbReference type="Gene3D" id="1.10.8.1040">
    <property type="match status" value="1"/>
</dbReference>
<dbReference type="GO" id="GO:0003755">
    <property type="term" value="F:peptidyl-prolyl cis-trans isomerase activity"/>
    <property type="evidence" value="ECO:0007669"/>
    <property type="project" value="UniProtKB-KW"/>
</dbReference>
<evidence type="ECO:0000256" key="1">
    <source>
        <dbReference type="PROSITE-ProRule" id="PRU00278"/>
    </source>
</evidence>
<dbReference type="PROSITE" id="PS50198">
    <property type="entry name" value="PPIC_PPIASE_2"/>
    <property type="match status" value="1"/>
</dbReference>
<keyword evidence="2" id="KW-0812">Transmembrane</keyword>
<proteinExistence type="predicted"/>
<dbReference type="PANTHER" id="PTHR47245">
    <property type="entry name" value="PEPTIDYLPROLYL ISOMERASE"/>
    <property type="match status" value="1"/>
</dbReference>
<dbReference type="PANTHER" id="PTHR47245:SF2">
    <property type="entry name" value="PEPTIDYL-PROLYL CIS-TRANS ISOMERASE HP_0175-RELATED"/>
    <property type="match status" value="1"/>
</dbReference>
<evidence type="ECO:0000313" key="4">
    <source>
        <dbReference type="EMBL" id="SHJ31483.1"/>
    </source>
</evidence>
<dbReference type="InterPro" id="IPR050245">
    <property type="entry name" value="PrsA_foldase"/>
</dbReference>
<dbReference type="STRING" id="1121393.SAMN02745216_01409"/>
<dbReference type="SUPFAM" id="SSF109998">
    <property type="entry name" value="Triger factor/SurA peptide-binding domain-like"/>
    <property type="match status" value="1"/>
</dbReference>
<evidence type="ECO:0000256" key="2">
    <source>
        <dbReference type="SAM" id="Phobius"/>
    </source>
</evidence>
<keyword evidence="5" id="KW-1185">Reference proteome</keyword>
<dbReference type="InterPro" id="IPR000297">
    <property type="entry name" value="PPIase_PpiC"/>
</dbReference>
<dbReference type="EMBL" id="FQZU01000006">
    <property type="protein sequence ID" value="SHJ31483.1"/>
    <property type="molecule type" value="Genomic_DNA"/>
</dbReference>
<dbReference type="Pfam" id="PF00639">
    <property type="entry name" value="Rotamase"/>
    <property type="match status" value="1"/>
</dbReference>
<keyword evidence="2" id="KW-1133">Transmembrane helix</keyword>
<evidence type="ECO:0000259" key="3">
    <source>
        <dbReference type="PROSITE" id="PS50198"/>
    </source>
</evidence>
<keyword evidence="1" id="KW-0697">Rotamase</keyword>